<evidence type="ECO:0000313" key="4">
    <source>
        <dbReference type="EMBL" id="CAK7335791.1"/>
    </source>
</evidence>
<evidence type="ECO:0000256" key="3">
    <source>
        <dbReference type="PROSITE-ProRule" id="PRU00221"/>
    </source>
</evidence>
<dbReference type="InterPro" id="IPR020472">
    <property type="entry name" value="WD40_PAC1"/>
</dbReference>
<name>A0AAV1RG94_9ROSI</name>
<dbReference type="PRINTS" id="PR00320">
    <property type="entry name" value="GPROTEINBRPT"/>
</dbReference>
<feature type="repeat" description="WD" evidence="3">
    <location>
        <begin position="375"/>
        <end position="407"/>
    </location>
</feature>
<evidence type="ECO:0008006" key="6">
    <source>
        <dbReference type="Google" id="ProtNLM"/>
    </source>
</evidence>
<evidence type="ECO:0000256" key="1">
    <source>
        <dbReference type="ARBA" id="ARBA00022574"/>
    </source>
</evidence>
<gene>
    <name evidence="4" type="ORF">DCAF_LOCUS10794</name>
</gene>
<feature type="repeat" description="WD" evidence="3">
    <location>
        <begin position="272"/>
        <end position="305"/>
    </location>
</feature>
<dbReference type="PROSITE" id="PS50294">
    <property type="entry name" value="WD_REPEATS_REGION"/>
    <property type="match status" value="3"/>
</dbReference>
<proteinExistence type="predicted"/>
<keyword evidence="1 3" id="KW-0853">WD repeat</keyword>
<dbReference type="PANTHER" id="PTHR14221:SF5">
    <property type="entry name" value="TRANSDUCIN_WD40 REPEAT-LIKE SUPERFAMILY PROTEIN"/>
    <property type="match status" value="1"/>
</dbReference>
<reference evidence="4 5" key="1">
    <citation type="submission" date="2024-01" db="EMBL/GenBank/DDBJ databases">
        <authorList>
            <person name="Waweru B."/>
        </authorList>
    </citation>
    <scope>NUCLEOTIDE SEQUENCE [LARGE SCALE GENOMIC DNA]</scope>
</reference>
<dbReference type="SMART" id="SM00320">
    <property type="entry name" value="WD40"/>
    <property type="match status" value="6"/>
</dbReference>
<keyword evidence="2" id="KW-0677">Repeat</keyword>
<dbReference type="EMBL" id="CAWUPB010000994">
    <property type="protein sequence ID" value="CAK7335791.1"/>
    <property type="molecule type" value="Genomic_DNA"/>
</dbReference>
<sequence length="743" mass="83567">MGNFSEEEEQESNFFDTHQEISSVSDWSSDCGDCSPSVLNSFSYDDWTKNPESVQDRRRRFFKWMGLSLNRNEGVEEEFYDDSKDKIQLGVDDRMVDTSGVVLRTSSFEDGFLSTQSSMSSESNEVWRQSFESGMSDGNIVCRIKNLDDGTEFLVDELDEDGMLSRLHEVGSNQSLSFEEFRRTLGTSPLVERFLKKYVNDGRDIVEAKRKAKRSWLKKFGLMGRIIHRQGTAASKPCDLESTTGARMHRVKVHPSKKHTKELSSLFTGQEFLAHKGSILTMKFSLDGQYLASGGEDGVVRVWKVIEDDRSIHFDIPATDPSYLYFTMNHLSELASLDVDKKKIDKMKRHGSSESTCVVVPPKVFRVLEKPLHEFQGHSSEVLDLSWSKKRFLLSSSVDKTVRLWQVGCHRCLRVFSHNNYVTSVDFNPVDDNYFITGSIDGKVRIWEVLGCQVVDYTDIREIVTAVCYRPGGKGGLVGTMTGNCLFYDVIDNRLQLDAQICLQSKKKLPGKRITGFEFSPSDPSKVVVTSADSLVRVLCGLDVICKFRASSLRFAANQTSASFTSDGKHIISTSEDSNVYIWNNTSQERTSRAKNIQSCESFLSQNASVAIPWCGIETVPGTLSYPETGGDGTSLQNDHNRPKFCGELDQKRLSSSPSDCFSLARGFLLETLTRGSATWPEEKLPNSSPRAASPTKSRPEFKYLKNACQNMLSSHMWGLVIVTAGWDGRIRTYLNYGLPLRL</sequence>
<dbReference type="AlphaFoldDB" id="A0AAV1RG94"/>
<dbReference type="InterPro" id="IPR036322">
    <property type="entry name" value="WD40_repeat_dom_sf"/>
</dbReference>
<feature type="repeat" description="WD" evidence="3">
    <location>
        <begin position="415"/>
        <end position="449"/>
    </location>
</feature>
<dbReference type="Proteomes" id="UP001314170">
    <property type="component" value="Unassembled WGS sequence"/>
</dbReference>
<dbReference type="InterPro" id="IPR001680">
    <property type="entry name" value="WD40_rpt"/>
</dbReference>
<organism evidence="4 5">
    <name type="scientific">Dovyalis caffra</name>
    <dbReference type="NCBI Taxonomy" id="77055"/>
    <lineage>
        <taxon>Eukaryota</taxon>
        <taxon>Viridiplantae</taxon>
        <taxon>Streptophyta</taxon>
        <taxon>Embryophyta</taxon>
        <taxon>Tracheophyta</taxon>
        <taxon>Spermatophyta</taxon>
        <taxon>Magnoliopsida</taxon>
        <taxon>eudicotyledons</taxon>
        <taxon>Gunneridae</taxon>
        <taxon>Pentapetalae</taxon>
        <taxon>rosids</taxon>
        <taxon>fabids</taxon>
        <taxon>Malpighiales</taxon>
        <taxon>Salicaceae</taxon>
        <taxon>Flacourtieae</taxon>
        <taxon>Dovyalis</taxon>
    </lineage>
</organism>
<dbReference type="InterPro" id="IPR015943">
    <property type="entry name" value="WD40/YVTN_repeat-like_dom_sf"/>
</dbReference>
<protein>
    <recommendedName>
        <fullName evidence="6">WD repeat-containing protein 44</fullName>
    </recommendedName>
</protein>
<dbReference type="PANTHER" id="PTHR14221">
    <property type="entry name" value="WD REPEAT DOMAIN 44"/>
    <property type="match status" value="1"/>
</dbReference>
<evidence type="ECO:0000256" key="2">
    <source>
        <dbReference type="ARBA" id="ARBA00022737"/>
    </source>
</evidence>
<comment type="caution">
    <text evidence="4">The sequence shown here is derived from an EMBL/GenBank/DDBJ whole genome shotgun (WGS) entry which is preliminary data.</text>
</comment>
<dbReference type="InterPro" id="IPR040324">
    <property type="entry name" value="WDR44/Dgr2"/>
</dbReference>
<accession>A0AAV1RG94</accession>
<dbReference type="Pfam" id="PF00400">
    <property type="entry name" value="WD40"/>
    <property type="match status" value="4"/>
</dbReference>
<keyword evidence="5" id="KW-1185">Reference proteome</keyword>
<dbReference type="PROSITE" id="PS50082">
    <property type="entry name" value="WD_REPEATS_2"/>
    <property type="match status" value="4"/>
</dbReference>
<dbReference type="Gene3D" id="2.130.10.10">
    <property type="entry name" value="YVTN repeat-like/Quinoprotein amine dehydrogenase"/>
    <property type="match status" value="2"/>
</dbReference>
<evidence type="ECO:0000313" key="5">
    <source>
        <dbReference type="Proteomes" id="UP001314170"/>
    </source>
</evidence>
<feature type="repeat" description="WD" evidence="3">
    <location>
        <begin position="560"/>
        <end position="593"/>
    </location>
</feature>
<dbReference type="SUPFAM" id="SSF50978">
    <property type="entry name" value="WD40 repeat-like"/>
    <property type="match status" value="1"/>
</dbReference>